<dbReference type="PANTHER" id="PTHR36617">
    <property type="entry name" value="PROTEIN, PUTATIVE-RELATED"/>
    <property type="match status" value="1"/>
</dbReference>
<dbReference type="PANTHER" id="PTHR36617:SF15">
    <property type="entry name" value="REVERSE TRANSCRIPTASE ZINC-BINDING DOMAIN-CONTAINING PROTEIN"/>
    <property type="match status" value="1"/>
</dbReference>
<keyword evidence="2" id="KW-1185">Reference proteome</keyword>
<evidence type="ECO:0000313" key="1">
    <source>
        <dbReference type="EMBL" id="PWA45087.1"/>
    </source>
</evidence>
<proteinExistence type="predicted"/>
<keyword evidence="1" id="KW-0548">Nucleotidyltransferase</keyword>
<sequence length="151" mass="17449">MIAWEKVISPRDEGGLGFDSLRTCNQALLVKWWWRFHTENQAIWRKVICFIHGPLGGLNDNSSLRSNSGPRYHIVKRKDDLLKININLNTLFNIKLGNGRSTSFWNDIWIGDTPLVASFPRLYHLDKNPDCLFHDRNPTAQVSLISLQTVY</sequence>
<dbReference type="AlphaFoldDB" id="A0A2U1L7U2"/>
<keyword evidence="1" id="KW-0808">Transferase</keyword>
<accession>A0A2U1L7U2</accession>
<evidence type="ECO:0000313" key="2">
    <source>
        <dbReference type="Proteomes" id="UP000245207"/>
    </source>
</evidence>
<dbReference type="EMBL" id="PKPP01010946">
    <property type="protein sequence ID" value="PWA45087.1"/>
    <property type="molecule type" value="Genomic_DNA"/>
</dbReference>
<dbReference type="GO" id="GO:0003964">
    <property type="term" value="F:RNA-directed DNA polymerase activity"/>
    <property type="evidence" value="ECO:0007669"/>
    <property type="project" value="UniProtKB-KW"/>
</dbReference>
<dbReference type="Proteomes" id="UP000245207">
    <property type="component" value="Unassembled WGS sequence"/>
</dbReference>
<reference evidence="1 2" key="1">
    <citation type="journal article" date="2018" name="Mol. Plant">
        <title>The genome of Artemisia annua provides insight into the evolution of Asteraceae family and artemisinin biosynthesis.</title>
        <authorList>
            <person name="Shen Q."/>
            <person name="Zhang L."/>
            <person name="Liao Z."/>
            <person name="Wang S."/>
            <person name="Yan T."/>
            <person name="Shi P."/>
            <person name="Liu M."/>
            <person name="Fu X."/>
            <person name="Pan Q."/>
            <person name="Wang Y."/>
            <person name="Lv Z."/>
            <person name="Lu X."/>
            <person name="Zhang F."/>
            <person name="Jiang W."/>
            <person name="Ma Y."/>
            <person name="Chen M."/>
            <person name="Hao X."/>
            <person name="Li L."/>
            <person name="Tang Y."/>
            <person name="Lv G."/>
            <person name="Zhou Y."/>
            <person name="Sun X."/>
            <person name="Brodelius P.E."/>
            <person name="Rose J.K.C."/>
            <person name="Tang K."/>
        </authorList>
    </citation>
    <scope>NUCLEOTIDE SEQUENCE [LARGE SCALE GENOMIC DNA]</scope>
    <source>
        <strain evidence="2">cv. Huhao1</strain>
        <tissue evidence="1">Leaf</tissue>
    </source>
</reference>
<organism evidence="1 2">
    <name type="scientific">Artemisia annua</name>
    <name type="common">Sweet wormwood</name>
    <dbReference type="NCBI Taxonomy" id="35608"/>
    <lineage>
        <taxon>Eukaryota</taxon>
        <taxon>Viridiplantae</taxon>
        <taxon>Streptophyta</taxon>
        <taxon>Embryophyta</taxon>
        <taxon>Tracheophyta</taxon>
        <taxon>Spermatophyta</taxon>
        <taxon>Magnoliopsida</taxon>
        <taxon>eudicotyledons</taxon>
        <taxon>Gunneridae</taxon>
        <taxon>Pentapetalae</taxon>
        <taxon>asterids</taxon>
        <taxon>campanulids</taxon>
        <taxon>Asterales</taxon>
        <taxon>Asteraceae</taxon>
        <taxon>Asteroideae</taxon>
        <taxon>Anthemideae</taxon>
        <taxon>Artemisiinae</taxon>
        <taxon>Artemisia</taxon>
    </lineage>
</organism>
<comment type="caution">
    <text evidence="1">The sequence shown here is derived from an EMBL/GenBank/DDBJ whole genome shotgun (WGS) entry which is preliminary data.</text>
</comment>
<keyword evidence="1" id="KW-0695">RNA-directed DNA polymerase</keyword>
<dbReference type="OrthoDB" id="1740865at2759"/>
<name>A0A2U1L7U2_ARTAN</name>
<protein>
    <submittedName>
        <fullName evidence="1">RNA-directed DNA polymerase, eukaryota, Reverse transcriptase zinc-binding domain protein</fullName>
    </submittedName>
</protein>
<gene>
    <name evidence="1" type="ORF">CTI12_AA518980</name>
</gene>